<evidence type="ECO:0000313" key="2">
    <source>
        <dbReference type="EMBL" id="EGF51180.1"/>
    </source>
</evidence>
<accession>A0ABP2KSC1</accession>
<sequence>MGRDCILYFNNSLIHKTIYIMATQTIDATLFASSHPDIAKRTSVSGLIISLVMMVVGILIFVSIFEMNDKSSTISMGLMVLGTALILLGVFRLFWKSKEIVYLPTGSVAKERSMFFDLKYIGKLTEMIENGNLDSEAGVKSESSGNVRMDIMISQDNKFAALQLFQFVPYTYTPVTSVRYFTGSEAAAVSAFLSKCKAV</sequence>
<organism evidence="2 3">
    <name type="scientific">Bacteroides clarus YIT 12056</name>
    <dbReference type="NCBI Taxonomy" id="762984"/>
    <lineage>
        <taxon>Bacteria</taxon>
        <taxon>Pseudomonadati</taxon>
        <taxon>Bacteroidota</taxon>
        <taxon>Bacteroidia</taxon>
        <taxon>Bacteroidales</taxon>
        <taxon>Bacteroidaceae</taxon>
        <taxon>Bacteroides</taxon>
    </lineage>
</organism>
<keyword evidence="1" id="KW-0812">Transmembrane</keyword>
<evidence type="ECO:0000256" key="1">
    <source>
        <dbReference type="SAM" id="Phobius"/>
    </source>
</evidence>
<keyword evidence="1" id="KW-0472">Membrane</keyword>
<evidence type="ECO:0008006" key="4">
    <source>
        <dbReference type="Google" id="ProtNLM"/>
    </source>
</evidence>
<keyword evidence="1" id="KW-1133">Transmembrane helix</keyword>
<protein>
    <recommendedName>
        <fullName evidence="4">Transmembrane protein</fullName>
    </recommendedName>
</protein>
<dbReference type="Proteomes" id="UP000010321">
    <property type="component" value="Unassembled WGS sequence"/>
</dbReference>
<proteinExistence type="predicted"/>
<gene>
    <name evidence="2" type="ORF">HMPREF9445_02176</name>
</gene>
<feature type="transmembrane region" description="Helical" evidence="1">
    <location>
        <begin position="76"/>
        <end position="95"/>
    </location>
</feature>
<keyword evidence="3" id="KW-1185">Reference proteome</keyword>
<comment type="caution">
    <text evidence="2">The sequence shown here is derived from an EMBL/GenBank/DDBJ whole genome shotgun (WGS) entry which is preliminary data.</text>
</comment>
<evidence type="ECO:0000313" key="3">
    <source>
        <dbReference type="Proteomes" id="UP000010321"/>
    </source>
</evidence>
<feature type="transmembrane region" description="Helical" evidence="1">
    <location>
        <begin position="44"/>
        <end position="64"/>
    </location>
</feature>
<dbReference type="EMBL" id="AFBM01000023">
    <property type="protein sequence ID" value="EGF51180.1"/>
    <property type="molecule type" value="Genomic_DNA"/>
</dbReference>
<name>A0ABP2KSC1_9BACE</name>
<reference evidence="2 3" key="1">
    <citation type="submission" date="2011-02" db="EMBL/GenBank/DDBJ databases">
        <authorList>
            <person name="Weinstock G."/>
            <person name="Sodergren E."/>
            <person name="Clifton S."/>
            <person name="Fulton L."/>
            <person name="Fulton B."/>
            <person name="Courtney L."/>
            <person name="Fronick C."/>
            <person name="Harrison M."/>
            <person name="Strong C."/>
            <person name="Farmer C."/>
            <person name="Delahaunty K."/>
            <person name="Markovic C."/>
            <person name="Hall O."/>
            <person name="Minx P."/>
            <person name="Tomlinson C."/>
            <person name="Mitreva M."/>
            <person name="Hou S."/>
            <person name="Chen J."/>
            <person name="Wollam A."/>
            <person name="Pepin K.H."/>
            <person name="Johnson M."/>
            <person name="Bhonagiri V."/>
            <person name="Zhang X."/>
            <person name="Suruliraj S."/>
            <person name="Warren W."/>
            <person name="Chinwalla A."/>
            <person name="Mardis E.R."/>
            <person name="Wilson R.K."/>
        </authorList>
    </citation>
    <scope>NUCLEOTIDE SEQUENCE [LARGE SCALE GENOMIC DNA]</scope>
    <source>
        <strain evidence="2 3">YIT 12056</strain>
    </source>
</reference>